<comment type="caution">
    <text evidence="12">The sequence shown here is derived from an EMBL/GenBank/DDBJ whole genome shotgun (WGS) entry which is preliminary data.</text>
</comment>
<feature type="transmembrane region" description="Helical" evidence="10">
    <location>
        <begin position="36"/>
        <end position="64"/>
    </location>
</feature>
<keyword evidence="8 9" id="KW-0807">Transducer</keyword>
<reference evidence="12 13" key="1">
    <citation type="submission" date="2020-04" db="EMBL/GenBank/DDBJ databases">
        <authorList>
            <person name="Alioto T."/>
            <person name="Alioto T."/>
            <person name="Gomez Garrido J."/>
        </authorList>
    </citation>
    <scope>NUCLEOTIDE SEQUENCE [LARGE SCALE GENOMIC DNA]</scope>
</reference>
<accession>A0A8S1D193</accession>
<keyword evidence="7 9" id="KW-0675">Receptor</keyword>
<evidence type="ECO:0000256" key="1">
    <source>
        <dbReference type="ARBA" id="ARBA00004141"/>
    </source>
</evidence>
<evidence type="ECO:0000256" key="9">
    <source>
        <dbReference type="RuleBase" id="RU000688"/>
    </source>
</evidence>
<dbReference type="Gene3D" id="1.20.1070.10">
    <property type="entry name" value="Rhodopsin 7-helix transmembrane proteins"/>
    <property type="match status" value="1"/>
</dbReference>
<proteinExistence type="inferred from homology"/>
<dbReference type="FunFam" id="1.20.1070.10:FF:000291">
    <property type="entry name" value="Predicted protein"/>
    <property type="match status" value="1"/>
</dbReference>
<protein>
    <recommendedName>
        <fullName evidence="11">G-protein coupled receptors family 1 profile domain-containing protein</fullName>
    </recommendedName>
</protein>
<feature type="transmembrane region" description="Helical" evidence="10">
    <location>
        <begin position="107"/>
        <end position="135"/>
    </location>
</feature>
<sequence>MNTTSEYDDLCASANWTDDAECLALEEGSLYQVPTAMVVLLSICYGAISVVAVVGNSLVIWVIVCSRRMQRSATNCFIANLAMADIAIGLFSVPFQFQAALLQRWNLPHFMCAFCPFVQVLSVNVSVFTLTAIAVDRHRAIIKPLRGARPSSLRARLTVASIWVLGGGLALPMTIAMRVTELHQGGVTKPFCYNMNLTPEQMMLYRRVLVALQYFVPLCVISVVYARMGLRLWGSRAPGNAENMRDANLLRNKKRVIKMLVIVVAIFAICWLPLQSYNVLQDIYPQINGYKYINIIWFCCDWLAMSNSCYNPFIYGIYNEKFKREFRQRLRILCPRRQWEPSAAENSSMAGNEVELSDYDKSRKGRILTPFNGGTSYVYRSASVRCKDNVHYGVAGAAAFNHASTSSPHTSNHLRICQHQQPHHQLHELDF</sequence>
<dbReference type="InterPro" id="IPR000276">
    <property type="entry name" value="GPCR_Rhodpsn"/>
</dbReference>
<keyword evidence="6 10" id="KW-0472">Membrane</keyword>
<evidence type="ECO:0000256" key="4">
    <source>
        <dbReference type="ARBA" id="ARBA00022989"/>
    </source>
</evidence>
<dbReference type="SUPFAM" id="SSF81321">
    <property type="entry name" value="Family A G protein-coupled receptor-like"/>
    <property type="match status" value="1"/>
</dbReference>
<feature type="domain" description="G-protein coupled receptors family 1 profile" evidence="11">
    <location>
        <begin position="55"/>
        <end position="315"/>
    </location>
</feature>
<comment type="subcellular location">
    <subcellularLocation>
        <location evidence="1">Membrane</location>
        <topology evidence="1">Multi-pass membrane protein</topology>
    </subcellularLocation>
</comment>
<feature type="transmembrane region" description="Helical" evidence="10">
    <location>
        <begin position="155"/>
        <end position="175"/>
    </location>
</feature>
<keyword evidence="5 9" id="KW-0297">G-protein coupled receptor</keyword>
<keyword evidence="3 9" id="KW-0812">Transmembrane</keyword>
<dbReference type="InterPro" id="IPR000611">
    <property type="entry name" value="NPY_rcpt"/>
</dbReference>
<dbReference type="GO" id="GO:0005886">
    <property type="term" value="C:plasma membrane"/>
    <property type="evidence" value="ECO:0007669"/>
    <property type="project" value="TreeGrafter"/>
</dbReference>
<dbReference type="SMART" id="SM01381">
    <property type="entry name" value="7TM_GPCR_Srsx"/>
    <property type="match status" value="1"/>
</dbReference>
<dbReference type="PANTHER" id="PTHR45695">
    <property type="entry name" value="LEUCOKININ RECEPTOR-RELATED"/>
    <property type="match status" value="1"/>
</dbReference>
<evidence type="ECO:0000256" key="2">
    <source>
        <dbReference type="ARBA" id="ARBA00010663"/>
    </source>
</evidence>
<evidence type="ECO:0000313" key="12">
    <source>
        <dbReference type="EMBL" id="CAB3374084.1"/>
    </source>
</evidence>
<dbReference type="InterPro" id="IPR017452">
    <property type="entry name" value="GPCR_Rhodpsn_7TM"/>
</dbReference>
<feature type="transmembrane region" description="Helical" evidence="10">
    <location>
        <begin position="256"/>
        <end position="274"/>
    </location>
</feature>
<evidence type="ECO:0000313" key="13">
    <source>
        <dbReference type="Proteomes" id="UP000494165"/>
    </source>
</evidence>
<keyword evidence="13" id="KW-1185">Reference proteome</keyword>
<keyword evidence="4 10" id="KW-1133">Transmembrane helix</keyword>
<feature type="transmembrane region" description="Helical" evidence="10">
    <location>
        <begin position="294"/>
        <end position="318"/>
    </location>
</feature>
<dbReference type="PANTHER" id="PTHR45695:SF9">
    <property type="entry name" value="LEUCOKININ RECEPTOR"/>
    <property type="match status" value="1"/>
</dbReference>
<dbReference type="PRINTS" id="PR01012">
    <property type="entry name" value="NRPEPTIDEYR"/>
</dbReference>
<dbReference type="PROSITE" id="PS50262">
    <property type="entry name" value="G_PROTEIN_RECEP_F1_2"/>
    <property type="match status" value="1"/>
</dbReference>
<dbReference type="Proteomes" id="UP000494165">
    <property type="component" value="Unassembled WGS sequence"/>
</dbReference>
<feature type="transmembrane region" description="Helical" evidence="10">
    <location>
        <begin position="204"/>
        <end position="226"/>
    </location>
</feature>
<organism evidence="12 13">
    <name type="scientific">Cloeon dipterum</name>
    <dbReference type="NCBI Taxonomy" id="197152"/>
    <lineage>
        <taxon>Eukaryota</taxon>
        <taxon>Metazoa</taxon>
        <taxon>Ecdysozoa</taxon>
        <taxon>Arthropoda</taxon>
        <taxon>Hexapoda</taxon>
        <taxon>Insecta</taxon>
        <taxon>Pterygota</taxon>
        <taxon>Palaeoptera</taxon>
        <taxon>Ephemeroptera</taxon>
        <taxon>Pisciforma</taxon>
        <taxon>Baetidae</taxon>
        <taxon>Cloeon</taxon>
    </lineage>
</organism>
<evidence type="ECO:0000256" key="7">
    <source>
        <dbReference type="ARBA" id="ARBA00023170"/>
    </source>
</evidence>
<dbReference type="EMBL" id="CADEPI010000093">
    <property type="protein sequence ID" value="CAB3374084.1"/>
    <property type="molecule type" value="Genomic_DNA"/>
</dbReference>
<gene>
    <name evidence="12" type="ORF">CLODIP_2_CD13811</name>
</gene>
<dbReference type="OrthoDB" id="9445642at2759"/>
<dbReference type="GO" id="GO:0004983">
    <property type="term" value="F:neuropeptide Y receptor activity"/>
    <property type="evidence" value="ECO:0007669"/>
    <property type="project" value="InterPro"/>
</dbReference>
<dbReference type="Pfam" id="PF00001">
    <property type="entry name" value="7tm_1"/>
    <property type="match status" value="1"/>
</dbReference>
<dbReference type="PRINTS" id="PR00237">
    <property type="entry name" value="GPCRRHODOPSN"/>
</dbReference>
<evidence type="ECO:0000256" key="8">
    <source>
        <dbReference type="ARBA" id="ARBA00023224"/>
    </source>
</evidence>
<evidence type="ECO:0000259" key="11">
    <source>
        <dbReference type="PROSITE" id="PS50262"/>
    </source>
</evidence>
<comment type="similarity">
    <text evidence="2 9">Belongs to the G-protein coupled receptor 1 family.</text>
</comment>
<feature type="transmembrane region" description="Helical" evidence="10">
    <location>
        <begin position="76"/>
        <end position="95"/>
    </location>
</feature>
<evidence type="ECO:0000256" key="5">
    <source>
        <dbReference type="ARBA" id="ARBA00023040"/>
    </source>
</evidence>
<dbReference type="AlphaFoldDB" id="A0A8S1D193"/>
<evidence type="ECO:0000256" key="3">
    <source>
        <dbReference type="ARBA" id="ARBA00022692"/>
    </source>
</evidence>
<evidence type="ECO:0000256" key="10">
    <source>
        <dbReference type="SAM" id="Phobius"/>
    </source>
</evidence>
<dbReference type="PROSITE" id="PS00237">
    <property type="entry name" value="G_PROTEIN_RECEP_F1_1"/>
    <property type="match status" value="1"/>
</dbReference>
<name>A0A8S1D193_9INSE</name>
<evidence type="ECO:0000256" key="6">
    <source>
        <dbReference type="ARBA" id="ARBA00023136"/>
    </source>
</evidence>